<feature type="compositionally biased region" description="Pro residues" evidence="1">
    <location>
        <begin position="144"/>
        <end position="172"/>
    </location>
</feature>
<protein>
    <recommendedName>
        <fullName evidence="2">C2 tensin-type domain-containing protein</fullName>
    </recommendedName>
</protein>
<dbReference type="Gene3D" id="2.60.40.1110">
    <property type="match status" value="1"/>
</dbReference>
<feature type="region of interest" description="Disordered" evidence="1">
    <location>
        <begin position="221"/>
        <end position="276"/>
    </location>
</feature>
<dbReference type="PANTHER" id="PTHR12305:SF81">
    <property type="entry name" value="PHOSPHATIDYLINOSITOL 3,4,5-TRISPHOSPHATE 3-PHOSPHATASE AND DUAL-SPECIFICITY PROTEIN PHOSPHATASE PTEN"/>
    <property type="match status" value="1"/>
</dbReference>
<dbReference type="GO" id="GO:0043491">
    <property type="term" value="P:phosphatidylinositol 3-kinase/protein kinase B signal transduction"/>
    <property type="evidence" value="ECO:0007669"/>
    <property type="project" value="TreeGrafter"/>
</dbReference>
<dbReference type="GO" id="GO:0008285">
    <property type="term" value="P:negative regulation of cell population proliferation"/>
    <property type="evidence" value="ECO:0007669"/>
    <property type="project" value="TreeGrafter"/>
</dbReference>
<dbReference type="GO" id="GO:0051896">
    <property type="term" value="P:regulation of phosphatidylinositol 3-kinase/protein kinase B signal transduction"/>
    <property type="evidence" value="ECO:0007669"/>
    <property type="project" value="TreeGrafter"/>
</dbReference>
<sequence>MTMSSLPQSSVRFRSEQIPQGFKKGNWHWDPQFVVYQLKVKIHTSNPAHTRREDKHMVFEFPQPLPVCGDIKVEFFHKQNKMMKKDKMFHFWVNTFFIPGPEEGEEKVENGTAGNDPEGPVPPQASPGLSQVPVQSPALQIPAVPGPSPGPLPGPLPVQGPGSLPGPLPGPGQPQSTERRDGERDYLILALTKNDLDKANKDKANRYFSPNFKVKLYFSKTAEEPSTSEASSSTSASLTPDVSDNEPDHYRYSDTTDSDPENEPFDDEQHTQITKV</sequence>
<dbReference type="SUPFAM" id="SSF49562">
    <property type="entry name" value="C2 domain (Calcium/lipid-binding domain, CaLB)"/>
    <property type="match status" value="2"/>
</dbReference>
<evidence type="ECO:0000313" key="3">
    <source>
        <dbReference type="EMBL" id="KAJ3610626.1"/>
    </source>
</evidence>
<dbReference type="PROSITE" id="PS51182">
    <property type="entry name" value="C2_TENSIN"/>
    <property type="match status" value="1"/>
</dbReference>
<dbReference type="Proteomes" id="UP001148018">
    <property type="component" value="Unassembled WGS sequence"/>
</dbReference>
<feature type="compositionally biased region" description="Low complexity" evidence="1">
    <location>
        <begin position="224"/>
        <end position="237"/>
    </location>
</feature>
<dbReference type="InterPro" id="IPR014020">
    <property type="entry name" value="Tensin_C2-dom"/>
</dbReference>
<dbReference type="OrthoDB" id="16692at2759"/>
<dbReference type="GO" id="GO:0042995">
    <property type="term" value="C:cell projection"/>
    <property type="evidence" value="ECO:0007669"/>
    <property type="project" value="TreeGrafter"/>
</dbReference>
<organism evidence="3 4">
    <name type="scientific">Muraenolepis orangiensis</name>
    <name type="common">Patagonian moray cod</name>
    <dbReference type="NCBI Taxonomy" id="630683"/>
    <lineage>
        <taxon>Eukaryota</taxon>
        <taxon>Metazoa</taxon>
        <taxon>Chordata</taxon>
        <taxon>Craniata</taxon>
        <taxon>Vertebrata</taxon>
        <taxon>Euteleostomi</taxon>
        <taxon>Actinopterygii</taxon>
        <taxon>Neopterygii</taxon>
        <taxon>Teleostei</taxon>
        <taxon>Neoteleostei</taxon>
        <taxon>Acanthomorphata</taxon>
        <taxon>Zeiogadaria</taxon>
        <taxon>Gadariae</taxon>
        <taxon>Gadiformes</taxon>
        <taxon>Muraenolepidoidei</taxon>
        <taxon>Muraenolepididae</taxon>
        <taxon>Muraenolepis</taxon>
    </lineage>
</organism>
<dbReference type="GO" id="GO:0048870">
    <property type="term" value="P:cell motility"/>
    <property type="evidence" value="ECO:0007669"/>
    <property type="project" value="TreeGrafter"/>
</dbReference>
<dbReference type="AlphaFoldDB" id="A0A9Q0EP41"/>
<accession>A0A9Q0EP41</accession>
<dbReference type="GO" id="GO:0005829">
    <property type="term" value="C:cytosol"/>
    <property type="evidence" value="ECO:0007669"/>
    <property type="project" value="TreeGrafter"/>
</dbReference>
<feature type="compositionally biased region" description="Basic and acidic residues" evidence="1">
    <location>
        <begin position="177"/>
        <end position="186"/>
    </location>
</feature>
<dbReference type="GO" id="GO:0005634">
    <property type="term" value="C:nucleus"/>
    <property type="evidence" value="ECO:0007669"/>
    <property type="project" value="TreeGrafter"/>
</dbReference>
<name>A0A9Q0EP41_9TELE</name>
<feature type="compositionally biased region" description="Acidic residues" evidence="1">
    <location>
        <begin position="256"/>
        <end position="266"/>
    </location>
</feature>
<dbReference type="Pfam" id="PF10409">
    <property type="entry name" value="PTEN_C2"/>
    <property type="match status" value="1"/>
</dbReference>
<gene>
    <name evidence="3" type="ORF">NHX12_022718</name>
</gene>
<dbReference type="EMBL" id="JANIIK010000038">
    <property type="protein sequence ID" value="KAJ3610626.1"/>
    <property type="molecule type" value="Genomic_DNA"/>
</dbReference>
<dbReference type="InterPro" id="IPR035892">
    <property type="entry name" value="C2_domain_sf"/>
</dbReference>
<evidence type="ECO:0000256" key="1">
    <source>
        <dbReference type="SAM" id="MobiDB-lite"/>
    </source>
</evidence>
<evidence type="ECO:0000313" key="4">
    <source>
        <dbReference type="Proteomes" id="UP001148018"/>
    </source>
</evidence>
<dbReference type="GO" id="GO:0004725">
    <property type="term" value="F:protein tyrosine phosphatase activity"/>
    <property type="evidence" value="ECO:0007669"/>
    <property type="project" value="TreeGrafter"/>
</dbReference>
<feature type="domain" description="C2 tensin-type" evidence="2">
    <location>
        <begin position="5"/>
        <end position="221"/>
    </location>
</feature>
<dbReference type="GO" id="GO:0046856">
    <property type="term" value="P:phosphatidylinositol dephosphorylation"/>
    <property type="evidence" value="ECO:0007669"/>
    <property type="project" value="TreeGrafter"/>
</dbReference>
<reference evidence="3" key="1">
    <citation type="submission" date="2022-07" db="EMBL/GenBank/DDBJ databases">
        <title>Chromosome-level genome of Muraenolepis orangiensis.</title>
        <authorList>
            <person name="Kim J."/>
        </authorList>
    </citation>
    <scope>NUCLEOTIDE SEQUENCE</scope>
    <source>
        <strain evidence="3">KU_S4_2022</strain>
        <tissue evidence="3">Muscle</tissue>
    </source>
</reference>
<proteinExistence type="predicted"/>
<dbReference type="SMART" id="SM01326">
    <property type="entry name" value="PTEN_C2"/>
    <property type="match status" value="1"/>
</dbReference>
<feature type="region of interest" description="Disordered" evidence="1">
    <location>
        <begin position="102"/>
        <end position="186"/>
    </location>
</feature>
<keyword evidence="4" id="KW-1185">Reference proteome</keyword>
<evidence type="ECO:0000259" key="2">
    <source>
        <dbReference type="PROSITE" id="PS51182"/>
    </source>
</evidence>
<comment type="caution">
    <text evidence="3">The sequence shown here is derived from an EMBL/GenBank/DDBJ whole genome shotgun (WGS) entry which is preliminary data.</text>
</comment>
<dbReference type="GO" id="GO:0016314">
    <property type="term" value="F:phosphatidylinositol-3,4,5-trisphosphate 3-phosphatase activity"/>
    <property type="evidence" value="ECO:0007669"/>
    <property type="project" value="TreeGrafter"/>
</dbReference>
<dbReference type="GO" id="GO:0005886">
    <property type="term" value="C:plasma membrane"/>
    <property type="evidence" value="ECO:0007669"/>
    <property type="project" value="TreeGrafter"/>
</dbReference>
<dbReference type="InterPro" id="IPR051281">
    <property type="entry name" value="Dual-spec_lipid-protein_phosph"/>
</dbReference>
<dbReference type="PANTHER" id="PTHR12305">
    <property type="entry name" value="PHOSPHATASE WITH HOMOLOGY TO TENSIN"/>
    <property type="match status" value="1"/>
</dbReference>
<feature type="compositionally biased region" description="Polar residues" evidence="1">
    <location>
        <begin position="127"/>
        <end position="138"/>
    </location>
</feature>